<dbReference type="OrthoDB" id="9766019at2"/>
<keyword evidence="8" id="KW-0346">Stress response</keyword>
<sequence length="576" mass="66104">MMILGIDLGTTNSLGVVYVDNKYMIIPNKHNELLTPSVIYFDEKNNSIVGKEAKDMQLIEPSAVACLFKRNMGKGKSIKIRNKEYLPEELSALIVKQLIDDAERFLNTSIDEVVISVPAYFNSYQRLATKKIGKILGIKVERLINEPSAAALACRSNNDETFIVLDFGGGTLDISVVDSFDNILSICSIAGDNNLGGSDFDKILVDKFFKDNNITITESNKEYNSILLQCEQIKKQIKKNSDVTQIISYKEKQFGFSISYREFCQQSFKIFEKIRYNISIAMRESGFEKEDIDKLILVGGTCLMPIVQDYLLDLLNIPLEMKDYIDEIVVCGLGTYIGIMQREDMVKNLVLTDICPFSLNTNTFNHQQTNNPYTSTLIKKNSVLPISKSNTYYTLNLGQDKINFDVNQGESIYANDNITLGQILVDVPINNVEYEAVELTYSYDINSLLSIEAKVISTGSIHYYEMREKGIEEVLDLDEKVREIKDKTRFYESREKWEHLKRRFNYILAGLNDCDKEELCNKFNIYEEKFRNKTTNIHINKSILIEFELMLDKYEEKYMESDIFNDSSLNKRGYLS</sequence>
<protein>
    <recommendedName>
        <fullName evidence="3">Chaperone protein DnaK</fullName>
    </recommendedName>
    <alternativeName>
        <fullName evidence="4">Chaperone protein dnaK</fullName>
    </alternativeName>
    <alternativeName>
        <fullName evidence="12">HSP70</fullName>
    </alternativeName>
    <alternativeName>
        <fullName evidence="11">Heat shock 70 kDa protein</fullName>
    </alternativeName>
    <alternativeName>
        <fullName evidence="10">Heat shock protein 70</fullName>
    </alternativeName>
</protein>
<dbReference type="Pfam" id="PF00012">
    <property type="entry name" value="HSP70"/>
    <property type="match status" value="2"/>
</dbReference>
<dbReference type="GO" id="GO:0140662">
    <property type="term" value="F:ATP-dependent protein folding chaperone"/>
    <property type="evidence" value="ECO:0007669"/>
    <property type="project" value="InterPro"/>
</dbReference>
<dbReference type="Gene3D" id="2.60.34.10">
    <property type="entry name" value="Substrate Binding Domain Of DNAk, Chain A, domain 1"/>
    <property type="match status" value="1"/>
</dbReference>
<dbReference type="Gene3D" id="3.30.420.40">
    <property type="match status" value="2"/>
</dbReference>
<dbReference type="InterPro" id="IPR018181">
    <property type="entry name" value="Heat_shock_70_CS"/>
</dbReference>
<dbReference type="SUPFAM" id="SSF53067">
    <property type="entry name" value="Actin-like ATPase domain"/>
    <property type="match status" value="2"/>
</dbReference>
<keyword evidence="7 13" id="KW-0067">ATP-binding</keyword>
<evidence type="ECO:0000256" key="12">
    <source>
        <dbReference type="ARBA" id="ARBA00033103"/>
    </source>
</evidence>
<evidence type="ECO:0000256" key="5">
    <source>
        <dbReference type="ARBA" id="ARBA00022553"/>
    </source>
</evidence>
<evidence type="ECO:0000256" key="6">
    <source>
        <dbReference type="ARBA" id="ARBA00022741"/>
    </source>
</evidence>
<comment type="function">
    <text evidence="1">Acts as a chaperone.</text>
</comment>
<evidence type="ECO:0000256" key="8">
    <source>
        <dbReference type="ARBA" id="ARBA00023016"/>
    </source>
</evidence>
<gene>
    <name evidence="14" type="ORF">SAMN02745191_1971</name>
</gene>
<dbReference type="GO" id="GO:0005524">
    <property type="term" value="F:ATP binding"/>
    <property type="evidence" value="ECO:0007669"/>
    <property type="project" value="UniProtKB-KW"/>
</dbReference>
<evidence type="ECO:0000256" key="2">
    <source>
        <dbReference type="ARBA" id="ARBA00007381"/>
    </source>
</evidence>
<evidence type="ECO:0000313" key="14">
    <source>
        <dbReference type="EMBL" id="SJZ89729.1"/>
    </source>
</evidence>
<keyword evidence="15" id="KW-1185">Reference proteome</keyword>
<evidence type="ECO:0000256" key="10">
    <source>
        <dbReference type="ARBA" id="ARBA00030019"/>
    </source>
</evidence>
<dbReference type="PROSITE" id="PS00297">
    <property type="entry name" value="HSP70_1"/>
    <property type="match status" value="1"/>
</dbReference>
<evidence type="ECO:0000256" key="9">
    <source>
        <dbReference type="ARBA" id="ARBA00023186"/>
    </source>
</evidence>
<name>A0A1T4PE09_9FIRM</name>
<dbReference type="InterPro" id="IPR043129">
    <property type="entry name" value="ATPase_NBD"/>
</dbReference>
<accession>A0A1T4PE09</accession>
<evidence type="ECO:0000256" key="3">
    <source>
        <dbReference type="ARBA" id="ARBA00014415"/>
    </source>
</evidence>
<organism evidence="14 15">
    <name type="scientific">Anaerorhabdus furcosa</name>
    <dbReference type="NCBI Taxonomy" id="118967"/>
    <lineage>
        <taxon>Bacteria</taxon>
        <taxon>Bacillati</taxon>
        <taxon>Bacillota</taxon>
        <taxon>Erysipelotrichia</taxon>
        <taxon>Erysipelotrichales</taxon>
        <taxon>Erysipelotrichaceae</taxon>
        <taxon>Anaerorhabdus</taxon>
    </lineage>
</organism>
<dbReference type="RefSeq" id="WP_078712374.1">
    <property type="nucleotide sequence ID" value="NZ_FUWY01000006.1"/>
</dbReference>
<comment type="similarity">
    <text evidence="2 13">Belongs to the heat shock protein 70 family.</text>
</comment>
<dbReference type="PANTHER" id="PTHR19375">
    <property type="entry name" value="HEAT SHOCK PROTEIN 70KDA"/>
    <property type="match status" value="1"/>
</dbReference>
<keyword evidence="5" id="KW-0597">Phosphoprotein</keyword>
<keyword evidence="9" id="KW-0143">Chaperone</keyword>
<evidence type="ECO:0000256" key="4">
    <source>
        <dbReference type="ARBA" id="ARBA00017249"/>
    </source>
</evidence>
<dbReference type="PROSITE" id="PS00329">
    <property type="entry name" value="HSP70_2"/>
    <property type="match status" value="1"/>
</dbReference>
<dbReference type="Proteomes" id="UP000243297">
    <property type="component" value="Unassembled WGS sequence"/>
</dbReference>
<keyword evidence="6 13" id="KW-0547">Nucleotide-binding</keyword>
<dbReference type="FunFam" id="3.30.420.40:FF:000545">
    <property type="entry name" value="Endoplasmic reticulum chaperone BiP"/>
    <property type="match status" value="1"/>
</dbReference>
<reference evidence="15" key="1">
    <citation type="submission" date="2017-02" db="EMBL/GenBank/DDBJ databases">
        <authorList>
            <person name="Varghese N."/>
            <person name="Submissions S."/>
        </authorList>
    </citation>
    <scope>NUCLEOTIDE SEQUENCE [LARGE SCALE GENOMIC DNA]</scope>
    <source>
        <strain evidence="15">ATCC 25662</strain>
    </source>
</reference>
<dbReference type="PRINTS" id="PR00301">
    <property type="entry name" value="HEATSHOCK70"/>
</dbReference>
<dbReference type="SUPFAM" id="SSF100920">
    <property type="entry name" value="Heat shock protein 70kD (HSP70), peptide-binding domain"/>
    <property type="match status" value="1"/>
</dbReference>
<proteinExistence type="inferred from homology"/>
<evidence type="ECO:0000256" key="13">
    <source>
        <dbReference type="RuleBase" id="RU003322"/>
    </source>
</evidence>
<evidence type="ECO:0000313" key="15">
    <source>
        <dbReference type="Proteomes" id="UP000243297"/>
    </source>
</evidence>
<evidence type="ECO:0000256" key="1">
    <source>
        <dbReference type="ARBA" id="ARBA00002290"/>
    </source>
</evidence>
<dbReference type="EMBL" id="FUWY01000006">
    <property type="protein sequence ID" value="SJZ89729.1"/>
    <property type="molecule type" value="Genomic_DNA"/>
</dbReference>
<evidence type="ECO:0000256" key="11">
    <source>
        <dbReference type="ARBA" id="ARBA00030945"/>
    </source>
</evidence>
<dbReference type="AlphaFoldDB" id="A0A1T4PE09"/>
<evidence type="ECO:0000256" key="7">
    <source>
        <dbReference type="ARBA" id="ARBA00022840"/>
    </source>
</evidence>
<dbReference type="InterPro" id="IPR013126">
    <property type="entry name" value="Hsp_70_fam"/>
</dbReference>
<dbReference type="STRING" id="118967.SAMN02745191_1971"/>
<dbReference type="Gene3D" id="3.90.640.10">
    <property type="entry name" value="Actin, Chain A, domain 4"/>
    <property type="match status" value="1"/>
</dbReference>
<dbReference type="InterPro" id="IPR029047">
    <property type="entry name" value="HSP70_peptide-bd_sf"/>
</dbReference>